<dbReference type="Pfam" id="PF02738">
    <property type="entry name" value="MoCoBD_1"/>
    <property type="match status" value="1"/>
</dbReference>
<dbReference type="Proteomes" id="UP000675920">
    <property type="component" value="Unplaced"/>
</dbReference>
<dbReference type="EC" id="1.-.-.-" evidence="3"/>
<reference evidence="3" key="2">
    <citation type="submission" date="2025-08" db="UniProtKB">
        <authorList>
            <consortium name="RefSeq"/>
        </authorList>
    </citation>
    <scope>IDENTIFICATION</scope>
</reference>
<keyword evidence="2" id="KW-1185">Reference proteome</keyword>
<dbReference type="SUPFAM" id="SSF56003">
    <property type="entry name" value="Molybdenum cofactor-binding domain"/>
    <property type="match status" value="2"/>
</dbReference>
<evidence type="ECO:0000313" key="3">
    <source>
        <dbReference type="RefSeq" id="WP_028312219.1"/>
    </source>
</evidence>
<proteinExistence type="predicted"/>
<dbReference type="Gene3D" id="3.90.1170.50">
    <property type="entry name" value="Aldehyde oxidase/xanthine dehydrogenase, a/b hammerhead"/>
    <property type="match status" value="1"/>
</dbReference>
<dbReference type="InterPro" id="IPR052516">
    <property type="entry name" value="N-heterocyclic_Hydroxylase"/>
</dbReference>
<dbReference type="GO" id="GO:0016491">
    <property type="term" value="F:oxidoreductase activity"/>
    <property type="evidence" value="ECO:0007669"/>
    <property type="project" value="InterPro"/>
</dbReference>
<dbReference type="InterPro" id="IPR000674">
    <property type="entry name" value="Ald_Oxase/Xan_DH_a/b"/>
</dbReference>
<dbReference type="PIRSF" id="PIRSF036389">
    <property type="entry name" value="IOR_B"/>
    <property type="match status" value="1"/>
</dbReference>
<dbReference type="PANTHER" id="PTHR47495">
    <property type="entry name" value="ALDEHYDE DEHYDROGENASE"/>
    <property type="match status" value="1"/>
</dbReference>
<accession>A0A9U5GRI4</accession>
<dbReference type="Gene3D" id="3.30.365.10">
    <property type="entry name" value="Aldehyde oxidase/xanthine dehydrogenase, molybdopterin binding domain"/>
    <property type="match status" value="4"/>
</dbReference>
<sequence length="801" mass="84911">MRLDRFLSDPELRAAAQADSPLIDATEAAGEVRIDRRRFLLSTAAGSLMLGLAPLARAASEQTDKPQIWGAAPPPKALPPGPFISIGADDSVTVQVNRLDFGQGVQTALPMLIAEELDCDWRKIKPELAPAGDAYKDPVFGIQMVGGSNSIKNSWLHYRTLGATARALLVNAAAQRWKLDVASLRTADGAVIAPDGKRLRYGELAESAAGIALPETVMLKKPEQFRLLGKPTRRLDATAKSSGRQSYGIDRQLPGLKVAVVAHPPVFGAKVASVDDAKAKAVKGVRAVLRIPADRGGEAIAVVADGYWPAKQAREALDIKWDTSAVEKPDSAALLASYRERAKQKGTVAMAADMGPLTAPLGAGDRAGAAAGGMTTVAGTARATTVTGAPSTAAVTEPLGATAKVIEAEYVFPYLAHAPMEPLNCTIALKDGSAEVWCGSQFQTVDQNAIAKTLDLEPAKVKFNTEMAGGGFGRRAVPSSDYVVEAARIARAWAADGHAEPVKMIWSREDDIRGGYYRPMHVHRARIAVDAGGRVLAWEHRIVGQSIVKGTLFEGFLFKNGIDGTMVEGMGAPYAVPMELSVHNMDVNVPVLWWRSVGSTHTAYVMETLVDELAANAGADPVEYRRKLIGPNHPRHLAALDLAVQKSGYGKRRLPAGHAWGVALHESFNSVVAYVVEASVADGKPKLHHVWGGVHCNFAVNPLTVQAQVEGAALMALGTTLPGAAITLKDGAVEQTNFHQYTVARMPDMPVVEVFIVPSVDAPTGMGEPGLPALAPALANAVAKLTGKRLRSLPFEMQSAA</sequence>
<name>A0A9U5GRI4_9BURK</name>
<dbReference type="InterPro" id="IPR008274">
    <property type="entry name" value="AldOxase/xan_DH_MoCoBD1"/>
</dbReference>
<reference evidence="3" key="1">
    <citation type="journal article" date="2016" name="Bioengineered">
        <title>Xanthine dehydrogenase: An old enzyme with new knowledge and prospects.</title>
        <authorList>
            <person name="Wang C.H."/>
            <person name="Zhang C."/>
            <person name="Xing X.H."/>
        </authorList>
    </citation>
    <scope>NUCLEOTIDE SEQUENCE</scope>
</reference>
<dbReference type="InterPro" id="IPR037165">
    <property type="entry name" value="AldOxase/xan_DH_Mopterin-bd_sf"/>
</dbReference>
<evidence type="ECO:0000313" key="2">
    <source>
        <dbReference type="Proteomes" id="UP000675920"/>
    </source>
</evidence>
<dbReference type="InterPro" id="IPR006311">
    <property type="entry name" value="TAT_signal"/>
</dbReference>
<organism evidence="2 3">
    <name type="scientific">Derxia gummosa DSM 723</name>
    <dbReference type="NCBI Taxonomy" id="1121388"/>
    <lineage>
        <taxon>Bacteria</taxon>
        <taxon>Pseudomonadati</taxon>
        <taxon>Pseudomonadota</taxon>
        <taxon>Betaproteobacteria</taxon>
        <taxon>Burkholderiales</taxon>
        <taxon>Alcaligenaceae</taxon>
        <taxon>Derxia</taxon>
    </lineage>
</organism>
<feature type="domain" description="Aldehyde oxidase/xanthine dehydrogenase a/b hammerhead" evidence="1">
    <location>
        <begin position="242"/>
        <end position="325"/>
    </location>
</feature>
<dbReference type="Pfam" id="PF20256">
    <property type="entry name" value="MoCoBD_2"/>
    <property type="match status" value="2"/>
</dbReference>
<dbReference type="InterPro" id="IPR012368">
    <property type="entry name" value="OxRdtase_Mopterin-bd_su_IorB"/>
</dbReference>
<dbReference type="SMART" id="SM01008">
    <property type="entry name" value="Ald_Xan_dh_C"/>
    <property type="match status" value="1"/>
</dbReference>
<evidence type="ECO:0000259" key="1">
    <source>
        <dbReference type="SMART" id="SM01008"/>
    </source>
</evidence>
<dbReference type="PANTHER" id="PTHR47495:SF2">
    <property type="entry name" value="ALDEHYDE DEHYDROGENASE"/>
    <property type="match status" value="1"/>
</dbReference>
<dbReference type="RefSeq" id="WP_028312219.1">
    <property type="nucleotide sequence ID" value="NZ_AXWS01000015.1"/>
</dbReference>
<protein>
    <submittedName>
        <fullName evidence="3">Xanthine dehydrogenase family protein molybdopterin-binding subunit</fullName>
        <ecNumber evidence="3">1.-.-.-</ecNumber>
    </submittedName>
</protein>
<dbReference type="InterPro" id="IPR046867">
    <property type="entry name" value="AldOxase/xan_DH_MoCoBD2"/>
</dbReference>
<dbReference type="AlphaFoldDB" id="A0A9U5GRI4"/>
<dbReference type="PROSITE" id="PS51318">
    <property type="entry name" value="TAT"/>
    <property type="match status" value="1"/>
</dbReference>